<dbReference type="SUPFAM" id="SSF53067">
    <property type="entry name" value="Actin-like ATPase domain"/>
    <property type="match status" value="2"/>
</dbReference>
<reference evidence="1 2" key="1">
    <citation type="journal article" date="2014" name="BMC Genomics">
        <title>Comparative genome sequencing reveals chemotype-specific gene clusters in the toxigenic black mold Stachybotrys.</title>
        <authorList>
            <person name="Semeiks J."/>
            <person name="Borek D."/>
            <person name="Otwinowski Z."/>
            <person name="Grishin N.V."/>
        </authorList>
    </citation>
    <scope>NUCLEOTIDE SEQUENCE [LARGE SCALE GENOMIC DNA]</scope>
    <source>
        <strain evidence="2">CBS 109288 / IBT 7711</strain>
    </source>
</reference>
<dbReference type="PANTHER" id="PTHR14187:SF5">
    <property type="entry name" value="HEAT SHOCK 70 KDA PROTEIN 12A"/>
    <property type="match status" value="1"/>
</dbReference>
<name>A0A084AZ69_STACB</name>
<dbReference type="InterPro" id="IPR043129">
    <property type="entry name" value="ATPase_NBD"/>
</dbReference>
<proteinExistence type="predicted"/>
<dbReference type="Gene3D" id="3.30.420.40">
    <property type="match status" value="1"/>
</dbReference>
<dbReference type="CDD" id="cd10170">
    <property type="entry name" value="ASKHA_NBD_HSP70"/>
    <property type="match status" value="1"/>
</dbReference>
<protein>
    <recommendedName>
        <fullName evidence="3">Actin-like ATPase domain-containing protein</fullName>
    </recommendedName>
</protein>
<organism evidence="1 2">
    <name type="scientific">Stachybotrys chartarum (strain CBS 109288 / IBT 7711)</name>
    <name type="common">Toxic black mold</name>
    <name type="synonym">Stilbospora chartarum</name>
    <dbReference type="NCBI Taxonomy" id="1280523"/>
    <lineage>
        <taxon>Eukaryota</taxon>
        <taxon>Fungi</taxon>
        <taxon>Dikarya</taxon>
        <taxon>Ascomycota</taxon>
        <taxon>Pezizomycotina</taxon>
        <taxon>Sordariomycetes</taxon>
        <taxon>Hypocreomycetidae</taxon>
        <taxon>Hypocreales</taxon>
        <taxon>Stachybotryaceae</taxon>
        <taxon>Stachybotrys</taxon>
    </lineage>
</organism>
<accession>A0A084AZ69</accession>
<evidence type="ECO:0008006" key="3">
    <source>
        <dbReference type="Google" id="ProtNLM"/>
    </source>
</evidence>
<feature type="non-terminal residue" evidence="1">
    <location>
        <position position="1"/>
    </location>
</feature>
<evidence type="ECO:0000313" key="2">
    <source>
        <dbReference type="Proteomes" id="UP000028045"/>
    </source>
</evidence>
<dbReference type="EMBL" id="KL648431">
    <property type="protein sequence ID" value="KEY70598.1"/>
    <property type="molecule type" value="Genomic_DNA"/>
</dbReference>
<dbReference type="OrthoDB" id="2963168at2759"/>
<keyword evidence="2" id="KW-1185">Reference proteome</keyword>
<gene>
    <name evidence="1" type="ORF">S7711_02202</name>
</gene>
<sequence length="595" mass="65849">LLLLFIAFPLQRLSTPRNAAFSKDPKASLNLSAMAAPRIVIGVDFGTTYSGVAWATSNKPEQINTITNWNSKLNRNSDKEKAPTAISYSSSPPSWGYSTPLDEDPVQWFKLLLLDEEDLQSQLRSSTQVTAMRSRLEQLNKNVVEVIADFLKELWAHVLVNIKRTIGQEILDLSSLHVVVTLPAIWPAYAQGRMREAAAVAGILNRRPAGKTELSFISEPEAAALATMSDLSGRPDIQENDHFIVCDAGGGTVDIITYMVVKTSPMNVRESVKGDGKLCGAIFLDEGFSSRLRRKMPRGALRALEAQFCDDGTSWPVRMPYVTGSGSPQVVFDNAEILNIYKPVVAEILELVSAQISQVKRKYRKRPKFVILVGGFGKSRYLYQYLGLNIGEQIQILQGTGERPWTAICRGATMHGLTGGPGRNSLAVAVKSRLARQSYGTAFNLIPWDGAEHHPADKAWCPIQQQFLAVDQIKWFLRIGEEVESSKPVCHSFWQDLDAPLEEVVSELVVSDDLVPPSRLTGSVRKLCLIKWTDIPDFGKLPMWKNGSGKVVRQICYDVKMFTDGGSLDFAVYYEGKRVASKNVSVSYETESGTD</sequence>
<dbReference type="AlphaFoldDB" id="A0A084AZ69"/>
<dbReference type="Proteomes" id="UP000028045">
    <property type="component" value="Unassembled WGS sequence"/>
</dbReference>
<evidence type="ECO:0000313" key="1">
    <source>
        <dbReference type="EMBL" id="KEY70598.1"/>
    </source>
</evidence>
<dbReference type="PANTHER" id="PTHR14187">
    <property type="entry name" value="ALPHA KINASE/ELONGATION FACTOR 2 KINASE"/>
    <property type="match status" value="1"/>
</dbReference>
<dbReference type="HOGENOM" id="CLU_009958_6_1_1"/>